<proteinExistence type="predicted"/>
<protein>
    <submittedName>
        <fullName evidence="1">Uncharacterized protein</fullName>
    </submittedName>
</protein>
<comment type="caution">
    <text evidence="1">The sequence shown here is derived from an EMBL/GenBank/DDBJ whole genome shotgun (WGS) entry which is preliminary data.</text>
</comment>
<keyword evidence="2" id="KW-1185">Reference proteome</keyword>
<name>A0ACC3NQV0_9PEZI</name>
<evidence type="ECO:0000313" key="2">
    <source>
        <dbReference type="Proteomes" id="UP001281147"/>
    </source>
</evidence>
<dbReference type="Proteomes" id="UP001281147">
    <property type="component" value="Unassembled WGS sequence"/>
</dbReference>
<reference evidence="1" key="1">
    <citation type="submission" date="2023-07" db="EMBL/GenBank/DDBJ databases">
        <title>Black Yeasts Isolated from many extreme environments.</title>
        <authorList>
            <person name="Coleine C."/>
            <person name="Stajich J.E."/>
            <person name="Selbmann L."/>
        </authorList>
    </citation>
    <scope>NUCLEOTIDE SEQUENCE</scope>
    <source>
        <strain evidence="1">CCFEE 5714</strain>
    </source>
</reference>
<organism evidence="1 2">
    <name type="scientific">Vermiconidia calcicola</name>
    <dbReference type="NCBI Taxonomy" id="1690605"/>
    <lineage>
        <taxon>Eukaryota</taxon>
        <taxon>Fungi</taxon>
        <taxon>Dikarya</taxon>
        <taxon>Ascomycota</taxon>
        <taxon>Pezizomycotina</taxon>
        <taxon>Dothideomycetes</taxon>
        <taxon>Dothideomycetidae</taxon>
        <taxon>Mycosphaerellales</taxon>
        <taxon>Extremaceae</taxon>
        <taxon>Vermiconidia</taxon>
    </lineage>
</organism>
<dbReference type="EMBL" id="JAUTXU010000018">
    <property type="protein sequence ID" value="KAK3721294.1"/>
    <property type="molecule type" value="Genomic_DNA"/>
</dbReference>
<accession>A0ACC3NQV0</accession>
<sequence>MSNTPRSTSKAAPTNEAEASSGSTSRWNRLDQDTQAQNITFVHHDPSEDKSIHCCSSSVFYATVDSATETGRLTRGVQHGSSDDGEGSRQAPVHKNGGSKYIKRRNIRRHRNKHYAYVQQLEAEIARLQNADALVNNEKNALAHQNNAMREAIASQSLDVHISYIDLNSFIEPSNELSQLGSAAPSPRICRR</sequence>
<evidence type="ECO:0000313" key="1">
    <source>
        <dbReference type="EMBL" id="KAK3721294.1"/>
    </source>
</evidence>
<gene>
    <name evidence="1" type="ORF">LTR37_003169</name>
</gene>